<reference evidence="3" key="1">
    <citation type="submission" date="2023-07" db="EMBL/GenBank/DDBJ databases">
        <title>Genomic Encyclopedia of Type Strains, Phase IV (KMG-IV): sequencing the most valuable type-strain genomes for metagenomic binning, comparative biology and taxonomic classification.</title>
        <authorList>
            <person name="Goeker M."/>
        </authorList>
    </citation>
    <scope>NUCLEOTIDE SEQUENCE</scope>
    <source>
        <strain evidence="3">DSM 24202</strain>
    </source>
</reference>
<comment type="caution">
    <text evidence="3">The sequence shown here is derived from an EMBL/GenBank/DDBJ whole genome shotgun (WGS) entry which is preliminary data.</text>
</comment>
<feature type="transmembrane region" description="Helical" evidence="2">
    <location>
        <begin position="12"/>
        <end position="30"/>
    </location>
</feature>
<keyword evidence="4" id="KW-1185">Reference proteome</keyword>
<dbReference type="EMBL" id="JAUSVL010000001">
    <property type="protein sequence ID" value="MDQ0290686.1"/>
    <property type="molecule type" value="Genomic_DNA"/>
</dbReference>
<feature type="compositionally biased region" description="Polar residues" evidence="1">
    <location>
        <begin position="372"/>
        <end position="384"/>
    </location>
</feature>
<dbReference type="AlphaFoldDB" id="A0AAE3VHV1"/>
<feature type="transmembrane region" description="Helical" evidence="2">
    <location>
        <begin position="170"/>
        <end position="189"/>
    </location>
</feature>
<accession>A0AAE3VHV1</accession>
<keyword evidence="2" id="KW-1133">Transmembrane helix</keyword>
<evidence type="ECO:0000313" key="3">
    <source>
        <dbReference type="EMBL" id="MDQ0290686.1"/>
    </source>
</evidence>
<gene>
    <name evidence="3" type="ORF">J3R75_002793</name>
</gene>
<evidence type="ECO:0000256" key="2">
    <source>
        <dbReference type="SAM" id="Phobius"/>
    </source>
</evidence>
<feature type="region of interest" description="Disordered" evidence="1">
    <location>
        <begin position="349"/>
        <end position="384"/>
    </location>
</feature>
<dbReference type="RefSeq" id="WP_307262424.1">
    <property type="nucleotide sequence ID" value="NZ_JAUSVL010000001.1"/>
</dbReference>
<sequence length="384" mass="42091">MATKNSPQSFMSFSTILLLLTGLVAIYDFAQIHVMVKRARTLHDNLGHFVAAQARLAISQQQLANISTTDTAATATATMGICDALQDDIEQFRQDLSFLSDENTDKDLDNYARALAELRDPGTAPNPAPRQQRLTAVLAARNALHMDFTNGINAQEQQLKELNATMLKTITRAVWLVITCVSIGMVFAMKGHHRLQNILIRPISKMTLTLESIIKDEPQAHHLPIQHDPLLNDLTDRINNLIDKQQVELDKSRQQLHSLQQAALTLVNVLPRPAILFAGQHEIFVANKHAWDMIAGEGGKSLLAHMQEAIAKGEDHFQSHGLHFRLNTLNPANDDAPAWLKLVEIGPGEEAKDDTVNGDNAPSGDGAKAATGKNNGTATKSTLN</sequence>
<keyword evidence="2" id="KW-0812">Transmembrane</keyword>
<dbReference type="Proteomes" id="UP001238163">
    <property type="component" value="Unassembled WGS sequence"/>
</dbReference>
<evidence type="ECO:0000256" key="1">
    <source>
        <dbReference type="SAM" id="MobiDB-lite"/>
    </source>
</evidence>
<organism evidence="3 4">
    <name type="scientific">Oligosphaera ethanolica</name>
    <dbReference type="NCBI Taxonomy" id="760260"/>
    <lineage>
        <taxon>Bacteria</taxon>
        <taxon>Pseudomonadati</taxon>
        <taxon>Lentisphaerota</taxon>
        <taxon>Oligosphaeria</taxon>
        <taxon>Oligosphaerales</taxon>
        <taxon>Oligosphaeraceae</taxon>
        <taxon>Oligosphaera</taxon>
    </lineage>
</organism>
<name>A0AAE3VHV1_9BACT</name>
<evidence type="ECO:0000313" key="4">
    <source>
        <dbReference type="Proteomes" id="UP001238163"/>
    </source>
</evidence>
<protein>
    <submittedName>
        <fullName evidence="3">Uncharacterized protein</fullName>
    </submittedName>
</protein>
<proteinExistence type="predicted"/>
<keyword evidence="2" id="KW-0472">Membrane</keyword>